<feature type="signal peptide" evidence="1">
    <location>
        <begin position="1"/>
        <end position="22"/>
    </location>
</feature>
<evidence type="ECO:0000313" key="3">
    <source>
        <dbReference type="EMBL" id="CAJ2503762.1"/>
    </source>
</evidence>
<evidence type="ECO:0000313" key="4">
    <source>
        <dbReference type="Proteomes" id="UP001295740"/>
    </source>
</evidence>
<dbReference type="InterPro" id="IPR051532">
    <property type="entry name" value="Ester_Hydrolysis_Enzymes"/>
</dbReference>
<dbReference type="AlphaFoldDB" id="A0AAI8YDY8"/>
<dbReference type="GO" id="GO:0004622">
    <property type="term" value="F:phosphatidylcholine lysophospholipase activity"/>
    <property type="evidence" value="ECO:0007669"/>
    <property type="project" value="TreeGrafter"/>
</dbReference>
<dbReference type="Pfam" id="PF13472">
    <property type="entry name" value="Lipase_GDSL_2"/>
    <property type="match status" value="1"/>
</dbReference>
<organism evidence="3 4">
    <name type="scientific">Anthostomella pinea</name>
    <dbReference type="NCBI Taxonomy" id="933095"/>
    <lineage>
        <taxon>Eukaryota</taxon>
        <taxon>Fungi</taxon>
        <taxon>Dikarya</taxon>
        <taxon>Ascomycota</taxon>
        <taxon>Pezizomycotina</taxon>
        <taxon>Sordariomycetes</taxon>
        <taxon>Xylariomycetidae</taxon>
        <taxon>Xylariales</taxon>
        <taxon>Xylariaceae</taxon>
        <taxon>Anthostomella</taxon>
    </lineage>
</organism>
<keyword evidence="1" id="KW-0732">Signal</keyword>
<gene>
    <name evidence="3" type="ORF">KHLLAP_LOCUS4230</name>
</gene>
<accession>A0AAI8YDY8</accession>
<feature type="chain" id="PRO_5042559153" evidence="1">
    <location>
        <begin position="23"/>
        <end position="407"/>
    </location>
</feature>
<sequence length="407" mass="43812">MVSSSLLSVLSLALAALSPVAAVTVRINELGDSITGSPGCWRALLWQKLQNAGITNTDFVGTLPAQGCGFTYDGDNDGHGGYLATGIVSDNQLPGWLAQTRPDIVTMMLGTNDVWNHLATSTILAAFTTLVGQMRAQNPDMVIMVAQITPMNPSGCSDCTSGVVALDAAIPAWAAGISTSQSPVTVVDLFEGYSTSSDTVDGVHPNDSGNTKIANAWFAPMSAAIQSFGSGFPSPHSHKYTEHAGERDLDLLPRRVVRLPLSGTYSRFQRTIIWYVPVNLISPLPVGHRAVGPGGGAEGRSGRVVRASYAFPTKEEDEEAAVEGPSLEDTEGYRPDDPFVYADTSMGSKWYCKFRLIRPFLYEWRDLKVWWEDPVDGPYRHKYKGMRDPAASSLMDGHAGEVPGQNV</sequence>
<dbReference type="SUPFAM" id="SSF52266">
    <property type="entry name" value="SGNH hydrolase"/>
    <property type="match status" value="1"/>
</dbReference>
<dbReference type="EMBL" id="CAUWAG010000006">
    <property type="protein sequence ID" value="CAJ2503762.1"/>
    <property type="molecule type" value="Genomic_DNA"/>
</dbReference>
<dbReference type="Gene3D" id="3.40.50.1110">
    <property type="entry name" value="SGNH hydrolase"/>
    <property type="match status" value="1"/>
</dbReference>
<comment type="caution">
    <text evidence="3">The sequence shown here is derived from an EMBL/GenBank/DDBJ whole genome shotgun (WGS) entry which is preliminary data.</text>
</comment>
<dbReference type="PANTHER" id="PTHR30383">
    <property type="entry name" value="THIOESTERASE 1/PROTEASE 1/LYSOPHOSPHOLIPASE L1"/>
    <property type="match status" value="1"/>
</dbReference>
<dbReference type="PANTHER" id="PTHR30383:SF2">
    <property type="entry name" value="CELLULOSE-BINDING PROTEIN"/>
    <property type="match status" value="1"/>
</dbReference>
<keyword evidence="4" id="KW-1185">Reference proteome</keyword>
<name>A0AAI8YDY8_9PEZI</name>
<protein>
    <submittedName>
        <fullName evidence="3">Uu.00g111560.m01.CDS01</fullName>
    </submittedName>
</protein>
<evidence type="ECO:0000259" key="2">
    <source>
        <dbReference type="Pfam" id="PF13472"/>
    </source>
</evidence>
<dbReference type="CDD" id="cd01833">
    <property type="entry name" value="XynB_like"/>
    <property type="match status" value="1"/>
</dbReference>
<dbReference type="InterPro" id="IPR013830">
    <property type="entry name" value="SGNH_hydro"/>
</dbReference>
<reference evidence="3" key="1">
    <citation type="submission" date="2023-10" db="EMBL/GenBank/DDBJ databases">
        <authorList>
            <person name="Hackl T."/>
        </authorList>
    </citation>
    <scope>NUCLEOTIDE SEQUENCE</scope>
</reference>
<feature type="domain" description="SGNH hydrolase-type esterase" evidence="2">
    <location>
        <begin position="30"/>
        <end position="210"/>
    </location>
</feature>
<dbReference type="InterPro" id="IPR036514">
    <property type="entry name" value="SGNH_hydro_sf"/>
</dbReference>
<dbReference type="Proteomes" id="UP001295740">
    <property type="component" value="Unassembled WGS sequence"/>
</dbReference>
<evidence type="ECO:0000256" key="1">
    <source>
        <dbReference type="SAM" id="SignalP"/>
    </source>
</evidence>
<proteinExistence type="predicted"/>